<comment type="caution">
    <text evidence="2">The sequence shown here is derived from an EMBL/GenBank/DDBJ whole genome shotgun (WGS) entry which is preliminary data.</text>
</comment>
<evidence type="ECO:0000256" key="1">
    <source>
        <dbReference type="SAM" id="Phobius"/>
    </source>
</evidence>
<keyword evidence="1" id="KW-1133">Transmembrane helix</keyword>
<proteinExistence type="predicted"/>
<keyword evidence="1" id="KW-0812">Transmembrane</keyword>
<protein>
    <submittedName>
        <fullName evidence="2">Uncharacterized protein</fullName>
    </submittedName>
</protein>
<accession>A0A370DG25</accession>
<keyword evidence="1" id="KW-0472">Membrane</keyword>
<sequence>MCYAIYFSLIALLLIYSDSVVEQFALSESAGEGQWIMMATGWELVPAIWPLLLMAMVFASALTFFVARAIFKP</sequence>
<gene>
    <name evidence="2" type="ORF">DIZ78_15120</name>
</gene>
<keyword evidence="3" id="KW-1185">Reference proteome</keyword>
<name>A0A370DG25_9GAMM</name>
<organism evidence="2 3">
    <name type="scientific">endosymbiont of Escarpia spicata</name>
    <dbReference type="NCBI Taxonomy" id="2200908"/>
    <lineage>
        <taxon>Bacteria</taxon>
        <taxon>Pseudomonadati</taxon>
        <taxon>Pseudomonadota</taxon>
        <taxon>Gammaproteobacteria</taxon>
        <taxon>sulfur-oxidizing symbionts</taxon>
    </lineage>
</organism>
<dbReference type="EMBL" id="QFXE01000020">
    <property type="protein sequence ID" value="RDH83324.1"/>
    <property type="molecule type" value="Genomic_DNA"/>
</dbReference>
<feature type="transmembrane region" description="Helical" evidence="1">
    <location>
        <begin position="47"/>
        <end position="71"/>
    </location>
</feature>
<evidence type="ECO:0000313" key="3">
    <source>
        <dbReference type="Proteomes" id="UP000254771"/>
    </source>
</evidence>
<dbReference type="Proteomes" id="UP000254771">
    <property type="component" value="Unassembled WGS sequence"/>
</dbReference>
<dbReference type="AlphaFoldDB" id="A0A370DG25"/>
<reference evidence="2 3" key="1">
    <citation type="journal article" date="2018" name="ISME J.">
        <title>Endosymbiont genomes yield clues of tubeworm success.</title>
        <authorList>
            <person name="Li Y."/>
            <person name="Liles M.R."/>
            <person name="Halanych K.M."/>
        </authorList>
    </citation>
    <scope>NUCLEOTIDE SEQUENCE [LARGE SCALE GENOMIC DNA]</scope>
    <source>
        <strain evidence="2">A1462</strain>
    </source>
</reference>
<evidence type="ECO:0000313" key="2">
    <source>
        <dbReference type="EMBL" id="RDH83324.1"/>
    </source>
</evidence>